<protein>
    <submittedName>
        <fullName evidence="2">Uncharacterized protein</fullName>
    </submittedName>
</protein>
<feature type="region of interest" description="Disordered" evidence="1">
    <location>
        <begin position="18"/>
        <end position="48"/>
    </location>
</feature>
<feature type="compositionally biased region" description="Basic and acidic residues" evidence="1">
    <location>
        <begin position="18"/>
        <end position="33"/>
    </location>
</feature>
<keyword evidence="3" id="KW-1185">Reference proteome</keyword>
<evidence type="ECO:0000313" key="3">
    <source>
        <dbReference type="Proteomes" id="UP000595140"/>
    </source>
</evidence>
<evidence type="ECO:0000256" key="1">
    <source>
        <dbReference type="SAM" id="MobiDB-lite"/>
    </source>
</evidence>
<evidence type="ECO:0000313" key="2">
    <source>
        <dbReference type="EMBL" id="VFQ76581.1"/>
    </source>
</evidence>
<dbReference type="EMBL" id="OOIL02001568">
    <property type="protein sequence ID" value="VFQ76581.1"/>
    <property type="molecule type" value="Genomic_DNA"/>
</dbReference>
<organism evidence="2 3">
    <name type="scientific">Cuscuta campestris</name>
    <dbReference type="NCBI Taxonomy" id="132261"/>
    <lineage>
        <taxon>Eukaryota</taxon>
        <taxon>Viridiplantae</taxon>
        <taxon>Streptophyta</taxon>
        <taxon>Embryophyta</taxon>
        <taxon>Tracheophyta</taxon>
        <taxon>Spermatophyta</taxon>
        <taxon>Magnoliopsida</taxon>
        <taxon>eudicotyledons</taxon>
        <taxon>Gunneridae</taxon>
        <taxon>Pentapetalae</taxon>
        <taxon>asterids</taxon>
        <taxon>lamiids</taxon>
        <taxon>Solanales</taxon>
        <taxon>Convolvulaceae</taxon>
        <taxon>Cuscuteae</taxon>
        <taxon>Cuscuta</taxon>
        <taxon>Cuscuta subgen. Grammica</taxon>
        <taxon>Cuscuta sect. Cleistogrammica</taxon>
    </lineage>
</organism>
<gene>
    <name evidence="2" type="ORF">CCAM_LOCUS18357</name>
</gene>
<proteinExistence type="predicted"/>
<name>A0A484LJI4_9ASTE</name>
<accession>A0A484LJI4</accession>
<sequence>MSSPNIFASLFKCQGRVGPDKAGDGVTRTEHPLEWTTHGPASHKTCRRRGRQTRKGYEWWSKWWPSG</sequence>
<dbReference type="AlphaFoldDB" id="A0A484LJI4"/>
<reference evidence="2 3" key="1">
    <citation type="submission" date="2018-04" db="EMBL/GenBank/DDBJ databases">
        <authorList>
            <person name="Vogel A."/>
        </authorList>
    </citation>
    <scope>NUCLEOTIDE SEQUENCE [LARGE SCALE GENOMIC DNA]</scope>
</reference>
<dbReference type="Proteomes" id="UP000595140">
    <property type="component" value="Unassembled WGS sequence"/>
</dbReference>